<accession>A0A1M7Z4W7</accession>
<dbReference type="Proteomes" id="UP000184609">
    <property type="component" value="Unassembled WGS sequence"/>
</dbReference>
<dbReference type="RefSeq" id="WP_073570056.1">
    <property type="nucleotide sequence ID" value="NZ_FRXN01000001.1"/>
</dbReference>
<dbReference type="AlphaFoldDB" id="A0A1M7Z4W7"/>
<evidence type="ECO:0000313" key="1">
    <source>
        <dbReference type="EMBL" id="SHO59820.1"/>
    </source>
</evidence>
<gene>
    <name evidence="1" type="ORF">SAMN04488108_0385</name>
</gene>
<dbReference type="EMBL" id="FRXN01000001">
    <property type="protein sequence ID" value="SHO59820.1"/>
    <property type="molecule type" value="Genomic_DNA"/>
</dbReference>
<keyword evidence="2" id="KW-1185">Reference proteome</keyword>
<reference evidence="2" key="1">
    <citation type="submission" date="2016-12" db="EMBL/GenBank/DDBJ databases">
        <authorList>
            <person name="Varghese N."/>
            <person name="Submissions S."/>
        </authorList>
    </citation>
    <scope>NUCLEOTIDE SEQUENCE [LARGE SCALE GENOMIC DNA]</scope>
    <source>
        <strain evidence="2">DSM 25035</strain>
    </source>
</reference>
<sequence>MKQTFKIFLSLIVAFGFSSCQSDSDRVLTGPELIKKSIEFHDPKGNWGSFEGTFVFQDSLPPGRDSRFYKVTLDNSKSKMKYWIEGLEYEVIKDSVSVLEGEVEDARALRMRNYYTYLWGLPMKLQDPGTQIDSEVAEEEIKGKTYKVVRVPYEEDIWYFYLDPETFQMEAYKFYKDEPNQVGEIIYLEGLTETNGMKIPSNRTWYRTEKPEFLGTDQLKSVE</sequence>
<name>A0A1M7Z4W7_9BACT</name>
<dbReference type="STRING" id="1073327.SAMN04488108_0385"/>
<evidence type="ECO:0000313" key="2">
    <source>
        <dbReference type="Proteomes" id="UP000184609"/>
    </source>
</evidence>
<organism evidence="1 2">
    <name type="scientific">Algoriphagus zhangzhouensis</name>
    <dbReference type="NCBI Taxonomy" id="1073327"/>
    <lineage>
        <taxon>Bacteria</taxon>
        <taxon>Pseudomonadati</taxon>
        <taxon>Bacteroidota</taxon>
        <taxon>Cytophagia</taxon>
        <taxon>Cytophagales</taxon>
        <taxon>Cyclobacteriaceae</taxon>
        <taxon>Algoriphagus</taxon>
    </lineage>
</organism>
<dbReference type="OrthoDB" id="1489248at2"/>
<dbReference type="PROSITE" id="PS51257">
    <property type="entry name" value="PROKAR_LIPOPROTEIN"/>
    <property type="match status" value="1"/>
</dbReference>
<protein>
    <submittedName>
        <fullName evidence="1">Uncharacterized protein</fullName>
    </submittedName>
</protein>
<dbReference type="InterPro" id="IPR045444">
    <property type="entry name" value="DUF6503"/>
</dbReference>
<proteinExistence type="predicted"/>
<dbReference type="Pfam" id="PF20113">
    <property type="entry name" value="DUF6503"/>
    <property type="match status" value="1"/>
</dbReference>